<dbReference type="GO" id="GO:0006082">
    <property type="term" value="P:organic acid metabolic process"/>
    <property type="evidence" value="ECO:0007669"/>
    <property type="project" value="TreeGrafter"/>
</dbReference>
<dbReference type="PRINTS" id="PR00385">
    <property type="entry name" value="P450"/>
</dbReference>
<comment type="similarity">
    <text evidence="1 5">Belongs to the cytochrome P450 family.</text>
</comment>
<dbReference type="GO" id="GO:0016712">
    <property type="term" value="F:oxidoreductase activity, acting on paired donors, with incorporation or reduction of molecular oxygen, reduced flavin or flavoprotein as one donor, and incorporation of one atom of oxygen"/>
    <property type="evidence" value="ECO:0007669"/>
    <property type="project" value="TreeGrafter"/>
</dbReference>
<comment type="cofactor">
    <cofactor evidence="4">
        <name>heme</name>
        <dbReference type="ChEBI" id="CHEBI:30413"/>
    </cofactor>
</comment>
<keyword evidence="2 4" id="KW-0479">Metal-binding</keyword>
<evidence type="ECO:0000313" key="6">
    <source>
        <dbReference type="EMBL" id="CAH1781129.1"/>
    </source>
</evidence>
<keyword evidence="5" id="KW-0560">Oxidoreductase</keyword>
<feature type="binding site" description="axial binding residue" evidence="4">
    <location>
        <position position="330"/>
    </location>
    <ligand>
        <name>heme</name>
        <dbReference type="ChEBI" id="CHEBI:30413"/>
    </ligand>
    <ligandPart>
        <name>Fe</name>
        <dbReference type="ChEBI" id="CHEBI:18248"/>
    </ligandPart>
</feature>
<dbReference type="PROSITE" id="PS00086">
    <property type="entry name" value="CYTOCHROME_P450"/>
    <property type="match status" value="1"/>
</dbReference>
<proteinExistence type="inferred from homology"/>
<evidence type="ECO:0000256" key="3">
    <source>
        <dbReference type="ARBA" id="ARBA00023004"/>
    </source>
</evidence>
<keyword evidence="3 4" id="KW-0408">Iron</keyword>
<dbReference type="SUPFAM" id="SSF48264">
    <property type="entry name" value="Cytochrome P450"/>
    <property type="match status" value="1"/>
</dbReference>
<accession>A0A8J1UF89</accession>
<dbReference type="GO" id="GO:0020037">
    <property type="term" value="F:heme binding"/>
    <property type="evidence" value="ECO:0007669"/>
    <property type="project" value="InterPro"/>
</dbReference>
<evidence type="ECO:0000313" key="7">
    <source>
        <dbReference type="Proteomes" id="UP000749559"/>
    </source>
</evidence>
<dbReference type="InterPro" id="IPR002401">
    <property type="entry name" value="Cyt_P450_E_grp-I"/>
</dbReference>
<name>A0A8J1UF89_OWEFU</name>
<dbReference type="Gene3D" id="1.10.630.10">
    <property type="entry name" value="Cytochrome P450"/>
    <property type="match status" value="2"/>
</dbReference>
<keyword evidence="4 5" id="KW-0349">Heme</keyword>
<sequence length="384" mass="44098">MSILGPLLISISSNTEHILVFVVIFLLTLWISQPRRPWILPNGPFAWPIIGNLIRMMPIEGDNSGAKRLLAISKKYGSNIISFKIGSKQAIVLNKFVDLKEAYCKDEFAFGNPEGPFRILFPGIAGSDGAQSKEQRRFAVSTLRDFGLGKNRSQEIIQEELQRVIEKMTESRGRPFNPRSLICCMVSNIMCSLIFGRRFDYDDKTFKRVLFCADEIVNEALRYMTLGYLLPPWIRDNLPGDIFRIKYGKSLHAELRDFLLRIYREHVAMHNDGESRDYMDAFIKEMKDRKLIDNKHWFTESFNPLRFIGKYGKVIKHDHMIPFSIGKRKCPGESLARMEVFLIFAGIMQKFRIEIPPGGEAALKIEFGNGLDAPVESDLCFIRD</sequence>
<comment type="caution">
    <text evidence="6">The sequence shown here is derived from an EMBL/GenBank/DDBJ whole genome shotgun (WGS) entry which is preliminary data.</text>
</comment>
<dbReference type="GO" id="GO:0005506">
    <property type="term" value="F:iron ion binding"/>
    <property type="evidence" value="ECO:0007669"/>
    <property type="project" value="InterPro"/>
</dbReference>
<dbReference type="InterPro" id="IPR017972">
    <property type="entry name" value="Cyt_P450_CS"/>
</dbReference>
<dbReference type="Proteomes" id="UP000749559">
    <property type="component" value="Unassembled WGS sequence"/>
</dbReference>
<organism evidence="6 7">
    <name type="scientific">Owenia fusiformis</name>
    <name type="common">Polychaete worm</name>
    <dbReference type="NCBI Taxonomy" id="6347"/>
    <lineage>
        <taxon>Eukaryota</taxon>
        <taxon>Metazoa</taxon>
        <taxon>Spiralia</taxon>
        <taxon>Lophotrochozoa</taxon>
        <taxon>Annelida</taxon>
        <taxon>Polychaeta</taxon>
        <taxon>Sedentaria</taxon>
        <taxon>Canalipalpata</taxon>
        <taxon>Sabellida</taxon>
        <taxon>Oweniida</taxon>
        <taxon>Oweniidae</taxon>
        <taxon>Owenia</taxon>
    </lineage>
</organism>
<keyword evidence="5" id="KW-0503">Monooxygenase</keyword>
<evidence type="ECO:0000256" key="1">
    <source>
        <dbReference type="ARBA" id="ARBA00010617"/>
    </source>
</evidence>
<keyword evidence="7" id="KW-1185">Reference proteome</keyword>
<evidence type="ECO:0000256" key="2">
    <source>
        <dbReference type="ARBA" id="ARBA00022723"/>
    </source>
</evidence>
<dbReference type="GO" id="GO:0005737">
    <property type="term" value="C:cytoplasm"/>
    <property type="evidence" value="ECO:0007669"/>
    <property type="project" value="TreeGrafter"/>
</dbReference>
<gene>
    <name evidence="6" type="ORF">OFUS_LOCUS7740</name>
</gene>
<dbReference type="AlphaFoldDB" id="A0A8J1UF89"/>
<dbReference type="InterPro" id="IPR001128">
    <property type="entry name" value="Cyt_P450"/>
</dbReference>
<dbReference type="InterPro" id="IPR036396">
    <property type="entry name" value="Cyt_P450_sf"/>
</dbReference>
<dbReference type="PANTHER" id="PTHR24300:SF397">
    <property type="entry name" value="CYTOCHROME P450 2U1"/>
    <property type="match status" value="1"/>
</dbReference>
<reference evidence="6" key="1">
    <citation type="submission" date="2022-03" db="EMBL/GenBank/DDBJ databases">
        <authorList>
            <person name="Martin C."/>
        </authorList>
    </citation>
    <scope>NUCLEOTIDE SEQUENCE</scope>
</reference>
<dbReference type="Pfam" id="PF00067">
    <property type="entry name" value="p450"/>
    <property type="match status" value="2"/>
</dbReference>
<dbReference type="PANTHER" id="PTHR24300">
    <property type="entry name" value="CYTOCHROME P450 508A4-RELATED"/>
    <property type="match status" value="1"/>
</dbReference>
<protein>
    <submittedName>
        <fullName evidence="6">Uncharacterized protein</fullName>
    </submittedName>
</protein>
<evidence type="ECO:0000256" key="5">
    <source>
        <dbReference type="RuleBase" id="RU000461"/>
    </source>
</evidence>
<dbReference type="GO" id="GO:0006805">
    <property type="term" value="P:xenobiotic metabolic process"/>
    <property type="evidence" value="ECO:0007669"/>
    <property type="project" value="TreeGrafter"/>
</dbReference>
<dbReference type="OrthoDB" id="1055148at2759"/>
<dbReference type="EMBL" id="CAIIXF020000004">
    <property type="protein sequence ID" value="CAH1781129.1"/>
    <property type="molecule type" value="Genomic_DNA"/>
</dbReference>
<dbReference type="InterPro" id="IPR050182">
    <property type="entry name" value="Cytochrome_P450_fam2"/>
</dbReference>
<evidence type="ECO:0000256" key="4">
    <source>
        <dbReference type="PIRSR" id="PIRSR602401-1"/>
    </source>
</evidence>
<dbReference type="PRINTS" id="PR00463">
    <property type="entry name" value="EP450I"/>
</dbReference>